<gene>
    <name evidence="2" type="ORF">HELGO_WM30487</name>
</gene>
<evidence type="ECO:0008006" key="3">
    <source>
        <dbReference type="Google" id="ProtNLM"/>
    </source>
</evidence>
<keyword evidence="1" id="KW-0732">Signal</keyword>
<sequence length="140" mass="15969">MIKCVLRALFIVLIALPVTLFADDAERDEAIAAVISDQLDAFAKDDEDRAFSHASPSIQLHFDSPGYFMEMVRRSYPMIYRPQSYELGGVRVVPDKIFQTASFVDQKYGRYQVLYEMQQQGDGVWKINGVRVVKSRDVVV</sequence>
<dbReference type="AlphaFoldDB" id="A0A6S6S7W8"/>
<protein>
    <recommendedName>
        <fullName evidence="3">DUF4864 domain-containing protein</fullName>
    </recommendedName>
</protein>
<organism evidence="2">
    <name type="scientific">uncultured Thiotrichaceae bacterium</name>
    <dbReference type="NCBI Taxonomy" id="298394"/>
    <lineage>
        <taxon>Bacteria</taxon>
        <taxon>Pseudomonadati</taxon>
        <taxon>Pseudomonadota</taxon>
        <taxon>Gammaproteobacteria</taxon>
        <taxon>Thiotrichales</taxon>
        <taxon>Thiotrichaceae</taxon>
        <taxon>environmental samples</taxon>
    </lineage>
</organism>
<reference evidence="2" key="1">
    <citation type="submission" date="2020-01" db="EMBL/GenBank/DDBJ databases">
        <authorList>
            <person name="Meier V. D."/>
            <person name="Meier V D."/>
        </authorList>
    </citation>
    <scope>NUCLEOTIDE SEQUENCE</scope>
    <source>
        <strain evidence="2">HLG_WM_MAG_08</strain>
    </source>
</reference>
<feature type="chain" id="PRO_5027923493" description="DUF4864 domain-containing protein" evidence="1">
    <location>
        <begin position="23"/>
        <end position="140"/>
    </location>
</feature>
<dbReference type="InterPro" id="IPR032347">
    <property type="entry name" value="DUF4864"/>
</dbReference>
<dbReference type="EMBL" id="CACVAV010000066">
    <property type="protein sequence ID" value="CAA6803883.1"/>
    <property type="molecule type" value="Genomic_DNA"/>
</dbReference>
<feature type="signal peptide" evidence="1">
    <location>
        <begin position="1"/>
        <end position="22"/>
    </location>
</feature>
<dbReference type="Pfam" id="PF16156">
    <property type="entry name" value="DUF4864"/>
    <property type="match status" value="1"/>
</dbReference>
<proteinExistence type="predicted"/>
<name>A0A6S6S7W8_9GAMM</name>
<accession>A0A6S6S7W8</accession>
<evidence type="ECO:0000256" key="1">
    <source>
        <dbReference type="SAM" id="SignalP"/>
    </source>
</evidence>
<evidence type="ECO:0000313" key="2">
    <source>
        <dbReference type="EMBL" id="CAA6803883.1"/>
    </source>
</evidence>